<evidence type="ECO:0000256" key="1">
    <source>
        <dbReference type="SAM" id="SignalP"/>
    </source>
</evidence>
<organism evidence="2 3">
    <name type="scientific">Flavihumibacter solisilvae</name>
    <dbReference type="NCBI Taxonomy" id="1349421"/>
    <lineage>
        <taxon>Bacteria</taxon>
        <taxon>Pseudomonadati</taxon>
        <taxon>Bacteroidota</taxon>
        <taxon>Chitinophagia</taxon>
        <taxon>Chitinophagales</taxon>
        <taxon>Chitinophagaceae</taxon>
        <taxon>Flavihumibacter</taxon>
    </lineage>
</organism>
<accession>A0A0C1L096</accession>
<dbReference type="RefSeq" id="WP_039141849.1">
    <property type="nucleotide sequence ID" value="NZ_JSVC01000019.1"/>
</dbReference>
<comment type="caution">
    <text evidence="2">The sequence shown here is derived from an EMBL/GenBank/DDBJ whole genome shotgun (WGS) entry which is preliminary data.</text>
</comment>
<sequence length="163" mass="17068">MKKPIMSLLLLVSTVMAISCNKNDSVVEPTAAQEEISAPGAVATESKQQSLFANSSSSTETGYFKINKLENGNAAVEVILDESLSASGSKLKVQLVAIDGDTNEDEVFADLGEVSSATGAGSKNAVTLATADTPIKYDDLITMQGFRIRVTDGSKVVSEAVMM</sequence>
<keyword evidence="3" id="KW-1185">Reference proteome</keyword>
<evidence type="ECO:0008006" key="4">
    <source>
        <dbReference type="Google" id="ProtNLM"/>
    </source>
</evidence>
<dbReference type="AlphaFoldDB" id="A0A0C1L096"/>
<feature type="signal peptide" evidence="1">
    <location>
        <begin position="1"/>
        <end position="17"/>
    </location>
</feature>
<keyword evidence="1" id="KW-0732">Signal</keyword>
<gene>
    <name evidence="2" type="ORF">OI18_16620</name>
</gene>
<dbReference type="EMBL" id="JSVC01000019">
    <property type="protein sequence ID" value="KIC93402.1"/>
    <property type="molecule type" value="Genomic_DNA"/>
</dbReference>
<evidence type="ECO:0000313" key="3">
    <source>
        <dbReference type="Proteomes" id="UP000031408"/>
    </source>
</evidence>
<protein>
    <recommendedName>
        <fullName evidence="4">CHRD domain-containing protein</fullName>
    </recommendedName>
</protein>
<dbReference type="PROSITE" id="PS51257">
    <property type="entry name" value="PROKAR_LIPOPROTEIN"/>
    <property type="match status" value="1"/>
</dbReference>
<feature type="chain" id="PRO_5002135104" description="CHRD domain-containing protein" evidence="1">
    <location>
        <begin position="18"/>
        <end position="163"/>
    </location>
</feature>
<dbReference type="Proteomes" id="UP000031408">
    <property type="component" value="Unassembled WGS sequence"/>
</dbReference>
<name>A0A0C1L096_9BACT</name>
<proteinExistence type="predicted"/>
<reference evidence="2 3" key="1">
    <citation type="submission" date="2014-11" db="EMBL/GenBank/DDBJ databases">
        <title>Genome sequence of Flavihumibacter solisilvae 3-3.</title>
        <authorList>
            <person name="Zhou G."/>
            <person name="Li M."/>
            <person name="Wang G."/>
        </authorList>
    </citation>
    <scope>NUCLEOTIDE SEQUENCE [LARGE SCALE GENOMIC DNA]</scope>
    <source>
        <strain evidence="2 3">3-3</strain>
    </source>
</reference>
<dbReference type="OrthoDB" id="1451403at2"/>
<evidence type="ECO:0000313" key="2">
    <source>
        <dbReference type="EMBL" id="KIC93402.1"/>
    </source>
</evidence>